<dbReference type="AlphaFoldDB" id="A0A670XXF8"/>
<reference evidence="1" key="1">
    <citation type="submission" date="2025-08" db="UniProtKB">
        <authorList>
            <consortium name="Ensembl"/>
        </authorList>
    </citation>
    <scope>IDENTIFICATION</scope>
</reference>
<sequence>MSLDQKNKIKKKIQIIVLKQTPFHGLATQEAGILNKYKLGNIVIKAPSSHPKRLFAFDTHTASTRSLSAPIGVR</sequence>
<protein>
    <submittedName>
        <fullName evidence="1">Uncharacterized protein</fullName>
    </submittedName>
</protein>
<name>A0A670XXF8_PSETE</name>
<proteinExistence type="predicted"/>
<dbReference type="Proteomes" id="UP000472273">
    <property type="component" value="Unplaced"/>
</dbReference>
<dbReference type="Ensembl" id="ENSPTXT00000004378.1">
    <property type="protein sequence ID" value="ENSPTXP00000004256.1"/>
    <property type="gene ID" value="ENSPTXG00000003141.1"/>
</dbReference>
<accession>A0A670XXF8</accession>
<keyword evidence="2" id="KW-1185">Reference proteome</keyword>
<reference evidence="1" key="2">
    <citation type="submission" date="2025-09" db="UniProtKB">
        <authorList>
            <consortium name="Ensembl"/>
        </authorList>
    </citation>
    <scope>IDENTIFICATION</scope>
</reference>
<evidence type="ECO:0000313" key="1">
    <source>
        <dbReference type="Ensembl" id="ENSPTXP00000004256.1"/>
    </source>
</evidence>
<organism evidence="1 2">
    <name type="scientific">Pseudonaja textilis</name>
    <name type="common">Eastern brown snake</name>
    <dbReference type="NCBI Taxonomy" id="8673"/>
    <lineage>
        <taxon>Eukaryota</taxon>
        <taxon>Metazoa</taxon>
        <taxon>Chordata</taxon>
        <taxon>Craniata</taxon>
        <taxon>Vertebrata</taxon>
        <taxon>Euteleostomi</taxon>
        <taxon>Lepidosauria</taxon>
        <taxon>Squamata</taxon>
        <taxon>Bifurcata</taxon>
        <taxon>Unidentata</taxon>
        <taxon>Episquamata</taxon>
        <taxon>Toxicofera</taxon>
        <taxon>Serpentes</taxon>
        <taxon>Colubroidea</taxon>
        <taxon>Elapidae</taxon>
        <taxon>Hydrophiinae</taxon>
        <taxon>Pseudonaja</taxon>
    </lineage>
</organism>
<evidence type="ECO:0000313" key="2">
    <source>
        <dbReference type="Proteomes" id="UP000472273"/>
    </source>
</evidence>